<dbReference type="PANTHER" id="PTHR45985:SF8">
    <property type="entry name" value="CHITIN DEACETYLASE-LIKE 9, ISOFORM A"/>
    <property type="match status" value="1"/>
</dbReference>
<dbReference type="InterPro" id="IPR052740">
    <property type="entry name" value="CE4"/>
</dbReference>
<dbReference type="Pfam" id="PF01522">
    <property type="entry name" value="Polysacc_deac_1"/>
    <property type="match status" value="1"/>
</dbReference>
<feature type="chain" id="PRO_5046726255" evidence="1">
    <location>
        <begin position="19"/>
        <end position="362"/>
    </location>
</feature>
<evidence type="ECO:0000259" key="2">
    <source>
        <dbReference type="Pfam" id="PF01522"/>
    </source>
</evidence>
<reference evidence="4" key="1">
    <citation type="submission" date="2025-08" db="UniProtKB">
        <authorList>
            <consortium name="RefSeq"/>
        </authorList>
    </citation>
    <scope>IDENTIFICATION</scope>
    <source>
        <tissue evidence="4">Whole Larva</tissue>
    </source>
</reference>
<dbReference type="GeneID" id="108561138"/>
<dbReference type="InterPro" id="IPR011330">
    <property type="entry name" value="Glyco_hydro/deAcase_b/a-brl"/>
</dbReference>
<accession>A0ABM1MIN8</accession>
<dbReference type="SUPFAM" id="SSF88713">
    <property type="entry name" value="Glycoside hydrolase/deacetylase"/>
    <property type="match status" value="1"/>
</dbReference>
<dbReference type="PROSITE" id="PS51257">
    <property type="entry name" value="PROKAR_LIPOPROTEIN"/>
    <property type="match status" value="1"/>
</dbReference>
<dbReference type="Proteomes" id="UP000695000">
    <property type="component" value="Unplaced"/>
</dbReference>
<keyword evidence="3" id="KW-1185">Reference proteome</keyword>
<protein>
    <submittedName>
        <fullName evidence="4">Uncharacterized protein LOC108561138</fullName>
    </submittedName>
</protein>
<dbReference type="RefSeq" id="XP_017774438.1">
    <property type="nucleotide sequence ID" value="XM_017918949.1"/>
</dbReference>
<feature type="domain" description="NodB homology" evidence="2">
    <location>
        <begin position="44"/>
        <end position="156"/>
    </location>
</feature>
<organism evidence="3 4">
    <name type="scientific">Nicrophorus vespilloides</name>
    <name type="common">Boreal carrion beetle</name>
    <dbReference type="NCBI Taxonomy" id="110193"/>
    <lineage>
        <taxon>Eukaryota</taxon>
        <taxon>Metazoa</taxon>
        <taxon>Ecdysozoa</taxon>
        <taxon>Arthropoda</taxon>
        <taxon>Hexapoda</taxon>
        <taxon>Insecta</taxon>
        <taxon>Pterygota</taxon>
        <taxon>Neoptera</taxon>
        <taxon>Endopterygota</taxon>
        <taxon>Coleoptera</taxon>
        <taxon>Polyphaga</taxon>
        <taxon>Staphyliniformia</taxon>
        <taxon>Silphidae</taxon>
        <taxon>Nicrophorinae</taxon>
        <taxon>Nicrophorus</taxon>
    </lineage>
</organism>
<name>A0ABM1MIN8_NICVS</name>
<gene>
    <name evidence="4" type="primary">LOC108561138</name>
</gene>
<dbReference type="InterPro" id="IPR002509">
    <property type="entry name" value="NODB_dom"/>
</dbReference>
<evidence type="ECO:0000256" key="1">
    <source>
        <dbReference type="SAM" id="SignalP"/>
    </source>
</evidence>
<evidence type="ECO:0000313" key="4">
    <source>
        <dbReference type="RefSeq" id="XP_017774438.1"/>
    </source>
</evidence>
<feature type="signal peptide" evidence="1">
    <location>
        <begin position="1"/>
        <end position="18"/>
    </location>
</feature>
<keyword evidence="1" id="KW-0732">Signal</keyword>
<dbReference type="Gene3D" id="3.20.20.370">
    <property type="entry name" value="Glycoside hydrolase/deacetylase"/>
    <property type="match status" value="1"/>
</dbReference>
<dbReference type="PANTHER" id="PTHR45985">
    <property type="match status" value="1"/>
</dbReference>
<evidence type="ECO:0000313" key="3">
    <source>
        <dbReference type="Proteomes" id="UP000695000"/>
    </source>
</evidence>
<proteinExistence type="predicted"/>
<sequence>MKVLLCFAAVVAVAFAAACDVENCKIEDECVCTSRSSPLPLEDTPQFVMLTFDDAVTRYIYDTYYQTLLLPRTNPDNKTIGATFFVPHEYSDYEAVNQLYNAGFEIGTHSITKDLASYWEKASEDTLVQEFKGQKEIIAKFANIPEEHIKGVRTPHFQLAGNKTFTAYVKAGCNYDSSWTSLPKDKLFPYTLDHVSTQECLIGECPTVSVPKFWVAPINDLVGENGINCNTIYGCQKNGTAEEIEKWLLSELEKSYKNRAPMKLLVNSVWLSDEQNLKGFEGFLDAVGEKEDHFLVSVREVIEWMKNPVPVTQYTSLLGNVPTTCDPITCVLDKQHETRYMRSCVPCPRIYPWLNNPTGEVY</sequence>